<dbReference type="Proteomes" id="UP000752696">
    <property type="component" value="Unassembled WGS sequence"/>
</dbReference>
<accession>A0A6V7HEI2</accession>
<organism evidence="2 3">
    <name type="scientific">Heterotrigona itama</name>
    <dbReference type="NCBI Taxonomy" id="395501"/>
    <lineage>
        <taxon>Eukaryota</taxon>
        <taxon>Metazoa</taxon>
        <taxon>Ecdysozoa</taxon>
        <taxon>Arthropoda</taxon>
        <taxon>Hexapoda</taxon>
        <taxon>Insecta</taxon>
        <taxon>Pterygota</taxon>
        <taxon>Neoptera</taxon>
        <taxon>Endopterygota</taxon>
        <taxon>Hymenoptera</taxon>
        <taxon>Apocrita</taxon>
        <taxon>Aculeata</taxon>
        <taxon>Apoidea</taxon>
        <taxon>Anthophila</taxon>
        <taxon>Apidae</taxon>
        <taxon>Heterotrigona</taxon>
    </lineage>
</organism>
<sequence>PPIPCTDAKTCIEVLNISRGLSCQNGYCLCENDGQAKNCSSNNITHISRSTEATFFHVCKTDKDCMVNHTFCNTTMSQCDCQRDYILSNSKKECLKSNDDQSEYLNAKAETFDFPCTESRQCSILLPNTVCENNQCVCIAGYHPVENACYKTIGMREFCTKDEECAHVSGAVCTSSDVCDCPQETVISEDGKRCLKVARDILDECVENVQCAQTFEKAVCVNQTCDCEARYHFEPEMKRCFNNRGLDEDCGNTYDCYQDENENVTGKALKCEKNVCVCAENYTREHDRCVNGGEDKNPSLFEEYRQNRDNLLAPCFYKG</sequence>
<comment type="caution">
    <text evidence="2">The sequence shown here is derived from an EMBL/GenBank/DDBJ whole genome shotgun (WGS) entry which is preliminary data.</text>
</comment>
<feature type="non-terminal residue" evidence="2">
    <location>
        <position position="319"/>
    </location>
</feature>
<dbReference type="PANTHER" id="PTHR39069">
    <property type="entry name" value="ECDYSONE-INDUCIBLE GENE E1, ISOFORM A"/>
    <property type="match status" value="1"/>
</dbReference>
<dbReference type="AlphaFoldDB" id="A0A6V7HEI2"/>
<name>A0A6V7HEI2_9HYME</name>
<feature type="domain" description="EB" evidence="1">
    <location>
        <begin position="141"/>
        <end position="194"/>
    </location>
</feature>
<dbReference type="InterPro" id="IPR006149">
    <property type="entry name" value="EB_dom"/>
</dbReference>
<gene>
    <name evidence="2" type="ORF">MHI_LOCUS739155</name>
</gene>
<evidence type="ECO:0000313" key="2">
    <source>
        <dbReference type="EMBL" id="CAD1477644.1"/>
    </source>
</evidence>
<reference evidence="2" key="1">
    <citation type="submission" date="2020-07" db="EMBL/GenBank/DDBJ databases">
        <authorList>
            <person name="Nazaruddin N."/>
        </authorList>
    </citation>
    <scope>NUCLEOTIDE SEQUENCE</scope>
</reference>
<protein>
    <recommendedName>
        <fullName evidence="1">EB domain-containing protein</fullName>
    </recommendedName>
</protein>
<dbReference type="Pfam" id="PF01683">
    <property type="entry name" value="EB"/>
    <property type="match status" value="1"/>
</dbReference>
<proteinExistence type="predicted"/>
<dbReference type="EMBL" id="CAJDYZ010010147">
    <property type="protein sequence ID" value="CAD1477644.1"/>
    <property type="molecule type" value="Genomic_DNA"/>
</dbReference>
<dbReference type="OrthoDB" id="5912242at2759"/>
<evidence type="ECO:0000259" key="1">
    <source>
        <dbReference type="Pfam" id="PF01683"/>
    </source>
</evidence>
<dbReference type="PANTHER" id="PTHR39069:SF8">
    <property type="entry name" value="FI17111P1"/>
    <property type="match status" value="1"/>
</dbReference>
<evidence type="ECO:0000313" key="3">
    <source>
        <dbReference type="Proteomes" id="UP000752696"/>
    </source>
</evidence>
<keyword evidence="3" id="KW-1185">Reference proteome</keyword>
<feature type="non-terminal residue" evidence="2">
    <location>
        <position position="1"/>
    </location>
</feature>